<accession>A0A926DNY8</accession>
<comment type="similarity">
    <text evidence="10">Belongs to the PlsY family.</text>
</comment>
<evidence type="ECO:0000256" key="8">
    <source>
        <dbReference type="ARBA" id="ARBA00023209"/>
    </source>
</evidence>
<comment type="catalytic activity">
    <reaction evidence="10">
        <text>an acyl phosphate + sn-glycerol 3-phosphate = a 1-acyl-sn-glycero-3-phosphate + phosphate</text>
        <dbReference type="Rhea" id="RHEA:34075"/>
        <dbReference type="ChEBI" id="CHEBI:43474"/>
        <dbReference type="ChEBI" id="CHEBI:57597"/>
        <dbReference type="ChEBI" id="CHEBI:57970"/>
        <dbReference type="ChEBI" id="CHEBI:59918"/>
        <dbReference type="EC" id="2.3.1.275"/>
    </reaction>
</comment>
<keyword evidence="9 10" id="KW-1208">Phospholipid metabolism</keyword>
<comment type="pathway">
    <text evidence="10">Lipid metabolism; phospholipid metabolism.</text>
</comment>
<evidence type="ECO:0000256" key="1">
    <source>
        <dbReference type="ARBA" id="ARBA00022475"/>
    </source>
</evidence>
<keyword evidence="8 10" id="KW-0594">Phospholipid biosynthesis</keyword>
<evidence type="ECO:0000313" key="11">
    <source>
        <dbReference type="EMBL" id="MBC8541167.1"/>
    </source>
</evidence>
<dbReference type="RefSeq" id="WP_249313086.1">
    <property type="nucleotide sequence ID" value="NZ_JACRSU010000003.1"/>
</dbReference>
<feature type="transmembrane region" description="Helical" evidence="10">
    <location>
        <begin position="172"/>
        <end position="190"/>
    </location>
</feature>
<dbReference type="Pfam" id="PF02660">
    <property type="entry name" value="G3P_acyltransf"/>
    <property type="match status" value="1"/>
</dbReference>
<proteinExistence type="inferred from homology"/>
<dbReference type="GO" id="GO:0043772">
    <property type="term" value="F:acyl-phosphate glycerol-3-phosphate acyltransferase activity"/>
    <property type="evidence" value="ECO:0007669"/>
    <property type="project" value="UniProtKB-UniRule"/>
</dbReference>
<keyword evidence="7 10" id="KW-0472">Membrane</keyword>
<reference evidence="11" key="1">
    <citation type="submission" date="2020-08" db="EMBL/GenBank/DDBJ databases">
        <title>Genome public.</title>
        <authorList>
            <person name="Liu C."/>
            <person name="Sun Q."/>
        </authorList>
    </citation>
    <scope>NUCLEOTIDE SEQUENCE</scope>
    <source>
        <strain evidence="11">H8</strain>
    </source>
</reference>
<feature type="transmembrane region" description="Helical" evidence="10">
    <location>
        <begin position="91"/>
        <end position="109"/>
    </location>
</feature>
<dbReference type="GO" id="GO:0005886">
    <property type="term" value="C:plasma membrane"/>
    <property type="evidence" value="ECO:0007669"/>
    <property type="project" value="UniProtKB-SubCell"/>
</dbReference>
<dbReference type="PANTHER" id="PTHR30309:SF0">
    <property type="entry name" value="GLYCEROL-3-PHOSPHATE ACYLTRANSFERASE-RELATED"/>
    <property type="match status" value="1"/>
</dbReference>
<evidence type="ECO:0000256" key="2">
    <source>
        <dbReference type="ARBA" id="ARBA00022516"/>
    </source>
</evidence>
<protein>
    <recommendedName>
        <fullName evidence="10">Glycerol-3-phosphate acyltransferase</fullName>
    </recommendedName>
    <alternativeName>
        <fullName evidence="10">Acyl-PO4 G3P acyltransferase</fullName>
    </alternativeName>
    <alternativeName>
        <fullName evidence="10">Acyl-phosphate--glycerol-3-phosphate acyltransferase</fullName>
    </alternativeName>
    <alternativeName>
        <fullName evidence="10">G3P acyltransferase</fullName>
        <shortName evidence="10">GPAT</shortName>
        <ecNumber evidence="10">2.3.1.275</ecNumber>
    </alternativeName>
    <alternativeName>
        <fullName evidence="10">Lysophosphatidic acid synthase</fullName>
        <shortName evidence="10">LPA synthase</shortName>
    </alternativeName>
</protein>
<feature type="transmembrane region" description="Helical" evidence="10">
    <location>
        <begin position="53"/>
        <end position="79"/>
    </location>
</feature>
<evidence type="ECO:0000256" key="4">
    <source>
        <dbReference type="ARBA" id="ARBA00022692"/>
    </source>
</evidence>
<comment type="function">
    <text evidence="10">Catalyzes the transfer of an acyl group from acyl-phosphate (acyl-PO(4)) to glycerol-3-phosphate (G3P) to form lysophosphatidic acid (LPA). This enzyme utilizes acyl-phosphate as fatty acyl donor, but not acyl-CoA or acyl-ACP.</text>
</comment>
<keyword evidence="6 10" id="KW-0443">Lipid metabolism</keyword>
<evidence type="ECO:0000256" key="9">
    <source>
        <dbReference type="ARBA" id="ARBA00023264"/>
    </source>
</evidence>
<comment type="subcellular location">
    <subcellularLocation>
        <location evidence="10">Cell membrane</location>
        <topology evidence="10">Multi-pass membrane protein</topology>
    </subcellularLocation>
</comment>
<evidence type="ECO:0000256" key="6">
    <source>
        <dbReference type="ARBA" id="ARBA00023098"/>
    </source>
</evidence>
<sequence>MVWALFISAVLGYLIGSVNTSIVLSKLKKNDIRKHGSGNAGATNTLRVMGKTAAAFVLLGDALKAVVSILLAWLVAYLFRQGPDIVAYCKYIAALTTVLGHNFPVFFGFRGGKGILTSVAVMFMLDWRIALIVLFVGVMLIVLTRYVSLGSLAGCALYPLFALAFYSSEPLLYKKMQIVLALLLGLLGIWRHKSNIKKLLAGTESKIGEKAKQ</sequence>
<organism evidence="11 12">
    <name type="scientific">Congzhengia minquanensis</name>
    <dbReference type="NCBI Taxonomy" id="2763657"/>
    <lineage>
        <taxon>Bacteria</taxon>
        <taxon>Bacillati</taxon>
        <taxon>Bacillota</taxon>
        <taxon>Clostridia</taxon>
        <taxon>Eubacteriales</taxon>
        <taxon>Oscillospiraceae</taxon>
        <taxon>Congzhengia</taxon>
    </lineage>
</organism>
<keyword evidence="3 10" id="KW-0808">Transferase</keyword>
<comment type="caution">
    <text evidence="11">The sequence shown here is derived from an EMBL/GenBank/DDBJ whole genome shotgun (WGS) entry which is preliminary data.</text>
</comment>
<keyword evidence="2 10" id="KW-0444">Lipid biosynthesis</keyword>
<evidence type="ECO:0000256" key="10">
    <source>
        <dbReference type="HAMAP-Rule" id="MF_01043"/>
    </source>
</evidence>
<dbReference type="NCBIfam" id="TIGR00023">
    <property type="entry name" value="glycerol-3-phosphate 1-O-acyltransferase PlsY"/>
    <property type="match status" value="1"/>
</dbReference>
<dbReference type="HAMAP" id="MF_01043">
    <property type="entry name" value="PlsY"/>
    <property type="match status" value="1"/>
</dbReference>
<evidence type="ECO:0000256" key="7">
    <source>
        <dbReference type="ARBA" id="ARBA00023136"/>
    </source>
</evidence>
<dbReference type="EMBL" id="JACRSU010000003">
    <property type="protein sequence ID" value="MBC8541167.1"/>
    <property type="molecule type" value="Genomic_DNA"/>
</dbReference>
<keyword evidence="11" id="KW-0012">Acyltransferase</keyword>
<dbReference type="PANTHER" id="PTHR30309">
    <property type="entry name" value="INNER MEMBRANE PROTEIN YGIH"/>
    <property type="match status" value="1"/>
</dbReference>
<keyword evidence="12" id="KW-1185">Reference proteome</keyword>
<keyword evidence="4 10" id="KW-0812">Transmembrane</keyword>
<evidence type="ECO:0000256" key="5">
    <source>
        <dbReference type="ARBA" id="ARBA00022989"/>
    </source>
</evidence>
<gene>
    <name evidence="10 11" type="primary">plsY</name>
    <name evidence="11" type="ORF">H8698_09295</name>
</gene>
<comment type="subunit">
    <text evidence="10">Probably interacts with PlsX.</text>
</comment>
<name>A0A926DNY8_9FIRM</name>
<dbReference type="AlphaFoldDB" id="A0A926DNY8"/>
<evidence type="ECO:0000313" key="12">
    <source>
        <dbReference type="Proteomes" id="UP000611762"/>
    </source>
</evidence>
<dbReference type="Proteomes" id="UP000611762">
    <property type="component" value="Unassembled WGS sequence"/>
</dbReference>
<evidence type="ECO:0000256" key="3">
    <source>
        <dbReference type="ARBA" id="ARBA00022679"/>
    </source>
</evidence>
<dbReference type="GO" id="GO:0008654">
    <property type="term" value="P:phospholipid biosynthetic process"/>
    <property type="evidence" value="ECO:0007669"/>
    <property type="project" value="UniProtKB-UniRule"/>
</dbReference>
<keyword evidence="5 10" id="KW-1133">Transmembrane helix</keyword>
<dbReference type="EC" id="2.3.1.275" evidence="10"/>
<feature type="transmembrane region" description="Helical" evidence="10">
    <location>
        <begin position="115"/>
        <end position="142"/>
    </location>
</feature>
<dbReference type="InterPro" id="IPR003811">
    <property type="entry name" value="G3P_acylTferase_PlsY"/>
</dbReference>
<keyword evidence="1 10" id="KW-1003">Cell membrane</keyword>
<feature type="transmembrane region" description="Helical" evidence="10">
    <location>
        <begin position="149"/>
        <end position="166"/>
    </location>
</feature>
<dbReference type="SMART" id="SM01207">
    <property type="entry name" value="G3P_acyltransf"/>
    <property type="match status" value="1"/>
</dbReference>